<feature type="non-terminal residue" evidence="2">
    <location>
        <position position="1"/>
    </location>
</feature>
<keyword evidence="3" id="KW-1185">Reference proteome</keyword>
<evidence type="ECO:0000313" key="3">
    <source>
        <dbReference type="Proteomes" id="UP000324897"/>
    </source>
</evidence>
<feature type="compositionally biased region" description="Basic and acidic residues" evidence="1">
    <location>
        <begin position="185"/>
        <end position="194"/>
    </location>
</feature>
<accession>A0A5J9T454</accession>
<evidence type="ECO:0000313" key="2">
    <source>
        <dbReference type="EMBL" id="TVU06150.1"/>
    </source>
</evidence>
<sequence>MGARAPARVAFPSPLPSPSDLHAAARRRPGTGAPLCVSPLPSPSHGRRCLLAHDLLVDGAAGTWDRRQHATISELKNRLRNRLDLIPVHLASAGPDPHPIPCPDLSIRSSLLSTPNPPSSLFSTPDPAASARLAVASEQRRSRSAGVAAIERSAAGGWQLLHPHCRPPSSPRRRPSLRRASTAREVLRCPREPAEPQLATDADPVAAAPGLHNRSRRATSGSGVLPDLVAPSTSTSVARPSTTSPLHDGRPRADPRRRPDPWRRPLHDGCPRADPRWRPDPWRRDPRQPDQGNPRLRDPRQPDLQRPTILKDHKKLYRGTQKFQKLNVEE</sequence>
<dbReference type="Gramene" id="TVU06150">
    <property type="protein sequence ID" value="TVU06150"/>
    <property type="gene ID" value="EJB05_49346"/>
</dbReference>
<comment type="caution">
    <text evidence="2">The sequence shown here is derived from an EMBL/GenBank/DDBJ whole genome shotgun (WGS) entry which is preliminary data.</text>
</comment>
<feature type="region of interest" description="Disordered" evidence="1">
    <location>
        <begin position="159"/>
        <end position="330"/>
    </location>
</feature>
<gene>
    <name evidence="2" type="ORF">EJB05_49346</name>
</gene>
<dbReference type="AlphaFoldDB" id="A0A5J9T454"/>
<organism evidence="2 3">
    <name type="scientific">Eragrostis curvula</name>
    <name type="common">weeping love grass</name>
    <dbReference type="NCBI Taxonomy" id="38414"/>
    <lineage>
        <taxon>Eukaryota</taxon>
        <taxon>Viridiplantae</taxon>
        <taxon>Streptophyta</taxon>
        <taxon>Embryophyta</taxon>
        <taxon>Tracheophyta</taxon>
        <taxon>Spermatophyta</taxon>
        <taxon>Magnoliopsida</taxon>
        <taxon>Liliopsida</taxon>
        <taxon>Poales</taxon>
        <taxon>Poaceae</taxon>
        <taxon>PACMAD clade</taxon>
        <taxon>Chloridoideae</taxon>
        <taxon>Eragrostideae</taxon>
        <taxon>Eragrostidinae</taxon>
        <taxon>Eragrostis</taxon>
    </lineage>
</organism>
<feature type="region of interest" description="Disordered" evidence="1">
    <location>
        <begin position="1"/>
        <end position="34"/>
    </location>
</feature>
<dbReference type="Proteomes" id="UP000324897">
    <property type="component" value="Unassembled WGS sequence"/>
</dbReference>
<reference evidence="2 3" key="1">
    <citation type="journal article" date="2019" name="Sci. Rep.">
        <title>A high-quality genome of Eragrostis curvula grass provides insights into Poaceae evolution and supports new strategies to enhance forage quality.</title>
        <authorList>
            <person name="Carballo J."/>
            <person name="Santos B.A.C.M."/>
            <person name="Zappacosta D."/>
            <person name="Garbus I."/>
            <person name="Selva J.P."/>
            <person name="Gallo C.A."/>
            <person name="Diaz A."/>
            <person name="Albertini E."/>
            <person name="Caccamo M."/>
            <person name="Echenique V."/>
        </authorList>
    </citation>
    <scope>NUCLEOTIDE SEQUENCE [LARGE SCALE GENOMIC DNA]</scope>
    <source>
        <strain evidence="3">cv. Victoria</strain>
        <tissue evidence="2">Leaf</tissue>
    </source>
</reference>
<evidence type="ECO:0000256" key="1">
    <source>
        <dbReference type="SAM" id="MobiDB-lite"/>
    </source>
</evidence>
<feature type="compositionally biased region" description="Polar residues" evidence="1">
    <location>
        <begin position="231"/>
        <end position="245"/>
    </location>
</feature>
<name>A0A5J9T454_9POAL</name>
<proteinExistence type="predicted"/>
<protein>
    <submittedName>
        <fullName evidence="2">Uncharacterized protein</fullName>
    </submittedName>
</protein>
<feature type="compositionally biased region" description="Basic and acidic residues" evidence="1">
    <location>
        <begin position="247"/>
        <end position="288"/>
    </location>
</feature>
<dbReference type="EMBL" id="RWGY01000051">
    <property type="protein sequence ID" value="TVU06150.1"/>
    <property type="molecule type" value="Genomic_DNA"/>
</dbReference>